<evidence type="ECO:0000259" key="1">
    <source>
        <dbReference type="Pfam" id="PF19789"/>
    </source>
</evidence>
<comment type="caution">
    <text evidence="2">The sequence shown here is derived from an EMBL/GenBank/DDBJ whole genome shotgun (WGS) entry which is preliminary data.</text>
</comment>
<dbReference type="RefSeq" id="WP_163475409.1">
    <property type="nucleotide sequence ID" value="NZ_JAAGWE010000008.1"/>
</dbReference>
<name>A0A6P0GBR6_9ACTN</name>
<dbReference type="Pfam" id="PF19789">
    <property type="entry name" value="DUF6273"/>
    <property type="match status" value="1"/>
</dbReference>
<dbReference type="Proteomes" id="UP000471126">
    <property type="component" value="Unassembled WGS sequence"/>
</dbReference>
<dbReference type="InterPro" id="IPR046240">
    <property type="entry name" value="DUF6273"/>
</dbReference>
<reference evidence="2 3" key="1">
    <citation type="submission" date="2019-12" db="EMBL/GenBank/DDBJ databases">
        <title>WGS of CPCC 203550 I12A-02606.</title>
        <authorList>
            <person name="Jiang Z."/>
        </authorList>
    </citation>
    <scope>NUCLEOTIDE SEQUENCE [LARGE SCALE GENOMIC DNA]</scope>
    <source>
        <strain evidence="2 3">I12A-02606</strain>
    </source>
</reference>
<proteinExistence type="predicted"/>
<protein>
    <recommendedName>
        <fullName evidence="1">DUF6273 domain-containing protein</fullName>
    </recommendedName>
</protein>
<dbReference type="AlphaFoldDB" id="A0A6P0GBR6"/>
<accession>A0A6P0GBR6</accession>
<feature type="domain" description="DUF6273" evidence="1">
    <location>
        <begin position="43"/>
        <end position="220"/>
    </location>
</feature>
<evidence type="ECO:0000313" key="2">
    <source>
        <dbReference type="EMBL" id="NEM05214.1"/>
    </source>
</evidence>
<evidence type="ECO:0000313" key="3">
    <source>
        <dbReference type="Proteomes" id="UP000471126"/>
    </source>
</evidence>
<organism evidence="2 3">
    <name type="scientific">Geodermatophilus normandii</name>
    <dbReference type="NCBI Taxonomy" id="1137989"/>
    <lineage>
        <taxon>Bacteria</taxon>
        <taxon>Bacillati</taxon>
        <taxon>Actinomycetota</taxon>
        <taxon>Actinomycetes</taxon>
        <taxon>Geodermatophilales</taxon>
        <taxon>Geodermatophilaceae</taxon>
        <taxon>Geodermatophilus</taxon>
    </lineage>
</organism>
<gene>
    <name evidence="2" type="ORF">GCU54_04155</name>
</gene>
<sequence length="231" mass="25923">MSIAQALRDARPGDLVDLGRYPQQADGADRTPVSWLVLERRGEEVLLVSVRILDCRRWHDELTETTWRDSSMRRWLDGTFLPRAFTGAERELLVPHRCDDDDGTPDTVDRVFLLGVREVRALTHPGRGDGVDRRAVATPFAVQQKSDGSRLYVYDKTVEKDFLVVDGERRGCSWWWLRSQPQAQDGAATRAAFVGPRGDVKSYGRVDRSRIGVRPAVVLDASRVAVGPPAD</sequence>
<dbReference type="EMBL" id="JAAGWE010000008">
    <property type="protein sequence ID" value="NEM05214.1"/>
    <property type="molecule type" value="Genomic_DNA"/>
</dbReference>